<dbReference type="GO" id="GO:0016705">
    <property type="term" value="F:oxidoreductase activity, acting on paired donors, with incorporation or reduction of molecular oxygen"/>
    <property type="evidence" value="ECO:0007669"/>
    <property type="project" value="InterPro"/>
</dbReference>
<dbReference type="InterPro" id="IPR002403">
    <property type="entry name" value="Cyt_P450_E_grp-IV"/>
</dbReference>
<keyword evidence="8" id="KW-1185">Reference proteome</keyword>
<evidence type="ECO:0000256" key="4">
    <source>
        <dbReference type="ARBA" id="ARBA00022723"/>
    </source>
</evidence>
<evidence type="ECO:0000256" key="6">
    <source>
        <dbReference type="PIRSR" id="PIRSR602403-1"/>
    </source>
</evidence>
<organism evidence="7 8">
    <name type="scientific">Exidia glandulosa HHB12029</name>
    <dbReference type="NCBI Taxonomy" id="1314781"/>
    <lineage>
        <taxon>Eukaryota</taxon>
        <taxon>Fungi</taxon>
        <taxon>Dikarya</taxon>
        <taxon>Basidiomycota</taxon>
        <taxon>Agaricomycotina</taxon>
        <taxon>Agaricomycetes</taxon>
        <taxon>Auriculariales</taxon>
        <taxon>Exidiaceae</taxon>
        <taxon>Exidia</taxon>
    </lineage>
</organism>
<keyword evidence="5 6" id="KW-0408">Iron</keyword>
<dbReference type="AlphaFoldDB" id="A0A165QSS1"/>
<dbReference type="STRING" id="1314781.A0A165QSS1"/>
<dbReference type="InterPro" id="IPR036396">
    <property type="entry name" value="Cyt_P450_sf"/>
</dbReference>
<evidence type="ECO:0000256" key="2">
    <source>
        <dbReference type="ARBA" id="ARBA00010617"/>
    </source>
</evidence>
<protein>
    <submittedName>
        <fullName evidence="7">Cytochrome P450</fullName>
    </submittedName>
</protein>
<dbReference type="EMBL" id="KV425882">
    <property type="protein sequence ID" value="KZW04019.1"/>
    <property type="molecule type" value="Genomic_DNA"/>
</dbReference>
<dbReference type="InterPro" id="IPR001128">
    <property type="entry name" value="Cyt_P450"/>
</dbReference>
<keyword evidence="3 6" id="KW-0349">Heme</keyword>
<dbReference type="PRINTS" id="PR00465">
    <property type="entry name" value="EP450IV"/>
</dbReference>
<dbReference type="InterPro" id="IPR050529">
    <property type="entry name" value="CYP450_sterol_14alpha_dmase"/>
</dbReference>
<evidence type="ECO:0000313" key="8">
    <source>
        <dbReference type="Proteomes" id="UP000077266"/>
    </source>
</evidence>
<name>A0A165QSS1_EXIGL</name>
<dbReference type="GO" id="GO:0020037">
    <property type="term" value="F:heme binding"/>
    <property type="evidence" value="ECO:0007669"/>
    <property type="project" value="InterPro"/>
</dbReference>
<sequence length="502" mass="56161">MLEAIPAARTAAVAVGIAGAGTLVLCASLRYLRPLLARKNEPPTLSYWIPWLGHALWYMRDARGLVDAAHEIFGSYSPFAVVLGGQKIYIVSDPPDVKAVYRAAKSLNFEPITAELVGGPFGMGAAAAKLREAPPGEPNLITIAHPFFRDELTSRPRVQIISERYLTALEGVMSGFARLFKEADTQTVEVPMWRWCREVVFTASTNGIFGPMLIKQHPELFDVYNAFDEEFYKLVFQFPDSHTVDVRKHRAELLDMLVEFYSDMKTVEETAGDVISKWQQQMIARSGMNPREMAAGALSLFWGFNTNSLKTSFWMILFICSTPKLAARLRSEFAPAFVTQSSLPNTDYLTKECPLLDATFRETLRLATAPSSMRLVEEDTEIGGYTFYKGNRVLLPSMHLHRAKHFWGEDADSFRPERILEIGDKVDIVQSGYLRPFGGGTSYCPGRIFSRSEIMAFVTLVLHRYDLELLGPVPVPNTGPPTLGVLDPPMPCDLGLKLTRRY</sequence>
<dbReference type="PANTHER" id="PTHR24304">
    <property type="entry name" value="CYTOCHROME P450 FAMILY 7"/>
    <property type="match status" value="1"/>
</dbReference>
<dbReference type="PANTHER" id="PTHR24304:SF2">
    <property type="entry name" value="24-HYDROXYCHOLESTEROL 7-ALPHA-HYDROXYLASE"/>
    <property type="match status" value="1"/>
</dbReference>
<reference evidence="7 8" key="1">
    <citation type="journal article" date="2016" name="Mol. Biol. Evol.">
        <title>Comparative Genomics of Early-Diverging Mushroom-Forming Fungi Provides Insights into the Origins of Lignocellulose Decay Capabilities.</title>
        <authorList>
            <person name="Nagy L.G."/>
            <person name="Riley R."/>
            <person name="Tritt A."/>
            <person name="Adam C."/>
            <person name="Daum C."/>
            <person name="Floudas D."/>
            <person name="Sun H."/>
            <person name="Yadav J.S."/>
            <person name="Pangilinan J."/>
            <person name="Larsson K.H."/>
            <person name="Matsuura K."/>
            <person name="Barry K."/>
            <person name="Labutti K."/>
            <person name="Kuo R."/>
            <person name="Ohm R.A."/>
            <person name="Bhattacharya S.S."/>
            <person name="Shirouzu T."/>
            <person name="Yoshinaga Y."/>
            <person name="Martin F.M."/>
            <person name="Grigoriev I.V."/>
            <person name="Hibbett D.S."/>
        </authorList>
    </citation>
    <scope>NUCLEOTIDE SEQUENCE [LARGE SCALE GENOMIC DNA]</scope>
    <source>
        <strain evidence="7 8">HHB12029</strain>
    </source>
</reference>
<dbReference type="SUPFAM" id="SSF48264">
    <property type="entry name" value="Cytochrome P450"/>
    <property type="match status" value="1"/>
</dbReference>
<dbReference type="InParanoid" id="A0A165QSS1"/>
<accession>A0A165QSS1</accession>
<dbReference type="Proteomes" id="UP000077266">
    <property type="component" value="Unassembled WGS sequence"/>
</dbReference>
<evidence type="ECO:0000256" key="1">
    <source>
        <dbReference type="ARBA" id="ARBA00001971"/>
    </source>
</evidence>
<keyword evidence="4 6" id="KW-0479">Metal-binding</keyword>
<dbReference type="CDD" id="cd11040">
    <property type="entry name" value="CYP7_CYP8-like"/>
    <property type="match status" value="1"/>
</dbReference>
<dbReference type="Gene3D" id="1.10.630.10">
    <property type="entry name" value="Cytochrome P450"/>
    <property type="match status" value="1"/>
</dbReference>
<dbReference type="GO" id="GO:0005506">
    <property type="term" value="F:iron ion binding"/>
    <property type="evidence" value="ECO:0007669"/>
    <property type="project" value="InterPro"/>
</dbReference>
<comment type="similarity">
    <text evidence="2">Belongs to the cytochrome P450 family.</text>
</comment>
<evidence type="ECO:0000256" key="3">
    <source>
        <dbReference type="ARBA" id="ARBA00022617"/>
    </source>
</evidence>
<evidence type="ECO:0000256" key="5">
    <source>
        <dbReference type="ARBA" id="ARBA00023004"/>
    </source>
</evidence>
<gene>
    <name evidence="7" type="ORF">EXIGLDRAFT_827954</name>
</gene>
<comment type="cofactor">
    <cofactor evidence="1 6">
        <name>heme</name>
        <dbReference type="ChEBI" id="CHEBI:30413"/>
    </cofactor>
</comment>
<feature type="binding site" description="axial binding residue" evidence="6">
    <location>
        <position position="444"/>
    </location>
    <ligand>
        <name>heme</name>
        <dbReference type="ChEBI" id="CHEBI:30413"/>
    </ligand>
    <ligandPart>
        <name>Fe</name>
        <dbReference type="ChEBI" id="CHEBI:18248"/>
    </ligandPart>
</feature>
<dbReference type="Pfam" id="PF00067">
    <property type="entry name" value="p450"/>
    <property type="match status" value="1"/>
</dbReference>
<evidence type="ECO:0000313" key="7">
    <source>
        <dbReference type="EMBL" id="KZW04019.1"/>
    </source>
</evidence>
<proteinExistence type="inferred from homology"/>
<dbReference type="OrthoDB" id="3366823at2759"/>
<dbReference type="GO" id="GO:0008395">
    <property type="term" value="F:steroid hydroxylase activity"/>
    <property type="evidence" value="ECO:0007669"/>
    <property type="project" value="TreeGrafter"/>
</dbReference>